<dbReference type="Pfam" id="PF08659">
    <property type="entry name" value="KR"/>
    <property type="match status" value="1"/>
</dbReference>
<keyword evidence="1" id="KW-0596">Phosphopantetheine</keyword>
<dbReference type="OrthoDB" id="329835at2759"/>
<evidence type="ECO:0000256" key="1">
    <source>
        <dbReference type="ARBA" id="ARBA00022450"/>
    </source>
</evidence>
<comment type="caution">
    <text evidence="5">The sequence shown here is derived from an EMBL/GenBank/DDBJ whole genome shotgun (WGS) entry which is preliminary data.</text>
</comment>
<dbReference type="PANTHER" id="PTHR43775:SF37">
    <property type="entry name" value="SI:DKEY-61P9.11"/>
    <property type="match status" value="1"/>
</dbReference>
<dbReference type="GeneID" id="38119222"/>
<dbReference type="Proteomes" id="UP000256690">
    <property type="component" value="Unassembled WGS sequence"/>
</dbReference>
<dbReference type="InterPro" id="IPR050091">
    <property type="entry name" value="PKS_NRPS_Biosynth_Enz"/>
</dbReference>
<dbReference type="PANTHER" id="PTHR43775">
    <property type="entry name" value="FATTY ACID SYNTHASE"/>
    <property type="match status" value="1"/>
</dbReference>
<accession>A0A3D8R4V1</accession>
<dbReference type="SMART" id="SM00822">
    <property type="entry name" value="PKS_KR"/>
    <property type="match status" value="1"/>
</dbReference>
<evidence type="ECO:0000313" key="5">
    <source>
        <dbReference type="EMBL" id="RDW69092.1"/>
    </source>
</evidence>
<keyword evidence="3" id="KW-0732">Signal</keyword>
<dbReference type="GO" id="GO:0044550">
    <property type="term" value="P:secondary metabolite biosynthetic process"/>
    <property type="evidence" value="ECO:0007669"/>
    <property type="project" value="TreeGrafter"/>
</dbReference>
<dbReference type="Gene3D" id="3.40.50.720">
    <property type="entry name" value="NAD(P)-binding Rossmann-like Domain"/>
    <property type="match status" value="1"/>
</dbReference>
<keyword evidence="2" id="KW-0597">Phosphoprotein</keyword>
<protein>
    <recommendedName>
        <fullName evidence="4">Ketoreductase domain-containing protein</fullName>
    </recommendedName>
</protein>
<evidence type="ECO:0000256" key="3">
    <source>
        <dbReference type="SAM" id="SignalP"/>
    </source>
</evidence>
<dbReference type="EMBL" id="PVWQ01000011">
    <property type="protein sequence ID" value="RDW69092.1"/>
    <property type="molecule type" value="Genomic_DNA"/>
</dbReference>
<feature type="signal peptide" evidence="3">
    <location>
        <begin position="1"/>
        <end position="19"/>
    </location>
</feature>
<evidence type="ECO:0000313" key="6">
    <source>
        <dbReference type="Proteomes" id="UP000256690"/>
    </source>
</evidence>
<feature type="chain" id="PRO_5017760496" description="Ketoreductase domain-containing protein" evidence="3">
    <location>
        <begin position="20"/>
        <end position="275"/>
    </location>
</feature>
<feature type="domain" description="Ketoreductase" evidence="4">
    <location>
        <begin position="10"/>
        <end position="151"/>
    </location>
</feature>
<dbReference type="STRING" id="1810919.A0A3D8R4V1"/>
<dbReference type="GO" id="GO:0004312">
    <property type="term" value="F:fatty acid synthase activity"/>
    <property type="evidence" value="ECO:0007669"/>
    <property type="project" value="TreeGrafter"/>
</dbReference>
<dbReference type="AlphaFoldDB" id="A0A3D8R4V1"/>
<evidence type="ECO:0000259" key="4">
    <source>
        <dbReference type="SMART" id="SM00822"/>
    </source>
</evidence>
<reference evidence="5 6" key="1">
    <citation type="journal article" date="2018" name="IMA Fungus">
        <title>IMA Genome-F 9: Draft genome sequence of Annulohypoxylon stygium, Aspergillus mulundensis, Berkeleyomyces basicola (syn. Thielaviopsis basicola), Ceratocystis smalleyi, two Cercospora beticola strains, Coleophoma cylindrospora, Fusarium fracticaudum, Phialophora cf. hyalina, and Morchella septimelata.</title>
        <authorList>
            <person name="Wingfield B.D."/>
            <person name="Bills G.F."/>
            <person name="Dong Y."/>
            <person name="Huang W."/>
            <person name="Nel W.J."/>
            <person name="Swalarsk-Parry B.S."/>
            <person name="Vaghefi N."/>
            <person name="Wilken P.M."/>
            <person name="An Z."/>
            <person name="de Beer Z.W."/>
            <person name="De Vos L."/>
            <person name="Chen L."/>
            <person name="Duong T.A."/>
            <person name="Gao Y."/>
            <person name="Hammerbacher A."/>
            <person name="Kikkert J.R."/>
            <person name="Li Y."/>
            <person name="Li H."/>
            <person name="Li K."/>
            <person name="Li Q."/>
            <person name="Liu X."/>
            <person name="Ma X."/>
            <person name="Naidoo K."/>
            <person name="Pethybridge S.J."/>
            <person name="Sun J."/>
            <person name="Steenkamp E.T."/>
            <person name="van der Nest M.A."/>
            <person name="van Wyk S."/>
            <person name="Wingfield M.J."/>
            <person name="Xiong C."/>
            <person name="Yue Q."/>
            <person name="Zhang X."/>
        </authorList>
    </citation>
    <scope>NUCLEOTIDE SEQUENCE [LARGE SCALE GENOMIC DNA]</scope>
    <source>
        <strain evidence="5 6">DSM 5745</strain>
    </source>
</reference>
<dbReference type="GO" id="GO:0006633">
    <property type="term" value="P:fatty acid biosynthetic process"/>
    <property type="evidence" value="ECO:0007669"/>
    <property type="project" value="TreeGrafter"/>
</dbReference>
<dbReference type="InterPro" id="IPR057326">
    <property type="entry name" value="KR_dom"/>
</dbReference>
<keyword evidence="6" id="KW-1185">Reference proteome</keyword>
<dbReference type="InterPro" id="IPR036291">
    <property type="entry name" value="NAD(P)-bd_dom_sf"/>
</dbReference>
<evidence type="ECO:0000256" key="2">
    <source>
        <dbReference type="ARBA" id="ARBA00022553"/>
    </source>
</evidence>
<dbReference type="GO" id="GO:0016874">
    <property type="term" value="F:ligase activity"/>
    <property type="evidence" value="ECO:0007669"/>
    <property type="project" value="UniProtKB-KW"/>
</dbReference>
<proteinExistence type="predicted"/>
<organism evidence="5 6">
    <name type="scientific">Aspergillus mulundensis</name>
    <dbReference type="NCBI Taxonomy" id="1810919"/>
    <lineage>
        <taxon>Eukaryota</taxon>
        <taxon>Fungi</taxon>
        <taxon>Dikarya</taxon>
        <taxon>Ascomycota</taxon>
        <taxon>Pezizomycotina</taxon>
        <taxon>Eurotiomycetes</taxon>
        <taxon>Eurotiomycetidae</taxon>
        <taxon>Eurotiales</taxon>
        <taxon>Aspergillaceae</taxon>
        <taxon>Aspergillus</taxon>
        <taxon>Aspergillus subgen. Nidulantes</taxon>
    </lineage>
</organism>
<dbReference type="SUPFAM" id="SSF51735">
    <property type="entry name" value="NAD(P)-binding Rossmann-fold domains"/>
    <property type="match status" value="1"/>
</dbReference>
<name>A0A3D8R4V1_9EURO</name>
<dbReference type="InterPro" id="IPR013968">
    <property type="entry name" value="PKS_KR"/>
</dbReference>
<gene>
    <name evidence="5" type="ORF">DSM5745_08852</name>
</gene>
<sequence>MNMMLLLHIGLDRWTAVSAQQRELRSLGRVSEPQLSEDRKVAKTVWGHHPAHGGVANAALVLEPAVFANLSAASIAKQMMPKIHSTIDLDEAFKKDPLDFFICFGSLGTTFGKPGHAIYHAGNAFMLSLVANCKRRGLTGSILDFRMLVDADFHHVILQGIATGDRTLLATRPLWVLMCTKKRTDLEANVVGTAALSRMVRRVSEAQQGGDAPSAGSQQSRLDNAMTVDEAISPVTELLSQKVNLMIRVSLDAIHPDEPLSRRGIDSINAIEIRE</sequence>
<dbReference type="RefSeq" id="XP_026600881.1">
    <property type="nucleotide sequence ID" value="XM_026750868.1"/>
</dbReference>